<feature type="region of interest" description="Disordered" evidence="1">
    <location>
        <begin position="177"/>
        <end position="214"/>
    </location>
</feature>
<protein>
    <submittedName>
        <fullName evidence="2">Uncharacterized protein</fullName>
    </submittedName>
</protein>
<proteinExistence type="predicted"/>
<feature type="compositionally biased region" description="Acidic residues" evidence="1">
    <location>
        <begin position="187"/>
        <end position="202"/>
    </location>
</feature>
<evidence type="ECO:0000313" key="3">
    <source>
        <dbReference type="Proteomes" id="UP001633002"/>
    </source>
</evidence>
<evidence type="ECO:0000313" key="2">
    <source>
        <dbReference type="EMBL" id="KAL3682250.1"/>
    </source>
</evidence>
<reference evidence="2 3" key="1">
    <citation type="submission" date="2024-09" db="EMBL/GenBank/DDBJ databases">
        <title>Chromosome-scale assembly of Riccia sorocarpa.</title>
        <authorList>
            <person name="Paukszto L."/>
        </authorList>
    </citation>
    <scope>NUCLEOTIDE SEQUENCE [LARGE SCALE GENOMIC DNA]</scope>
    <source>
        <strain evidence="2">LP-2024</strain>
        <tissue evidence="2">Aerial parts of the thallus</tissue>
    </source>
</reference>
<dbReference type="EMBL" id="JBJQOH010000006">
    <property type="protein sequence ID" value="KAL3682250.1"/>
    <property type="molecule type" value="Genomic_DNA"/>
</dbReference>
<keyword evidence="3" id="KW-1185">Reference proteome</keyword>
<name>A0ABD3GVS9_9MARC</name>
<organism evidence="2 3">
    <name type="scientific">Riccia sorocarpa</name>
    <dbReference type="NCBI Taxonomy" id="122646"/>
    <lineage>
        <taxon>Eukaryota</taxon>
        <taxon>Viridiplantae</taxon>
        <taxon>Streptophyta</taxon>
        <taxon>Embryophyta</taxon>
        <taxon>Marchantiophyta</taxon>
        <taxon>Marchantiopsida</taxon>
        <taxon>Marchantiidae</taxon>
        <taxon>Marchantiales</taxon>
        <taxon>Ricciaceae</taxon>
        <taxon>Riccia</taxon>
    </lineage>
</organism>
<dbReference type="Proteomes" id="UP001633002">
    <property type="component" value="Unassembled WGS sequence"/>
</dbReference>
<dbReference type="AlphaFoldDB" id="A0ABD3GVS9"/>
<sequence>MKEIISLLSEADVGALKRNVKLKGVPAVLENKLIALHRKTTSEKLSGRKIPYSIVETCGDLSSSKIPVDISSPELVIADLTTSPEWQKATFEGLFKVLFSLFSKCQDVKFVMVVYLLPTAILDFLSSFQKFEKLDQKITFQYFVGIYEPDKLNEEANIPVHGQGFLKVRQEITNDGDKTFTEKSTDVNEENESETNEDNEVSTEEKTDAIEEDEAGVYVIDQDQNLEGADEENEPEVHVVDQDQHLRVVPTNGRKINDDNISIARVTTDGQTSDEVVVVKELGSGKDTFTIGNIEKFGNIEKVTIDEDHEKNFKEDIATTLIRVEDQVLYDPKSASGTIS</sequence>
<feature type="compositionally biased region" description="Basic and acidic residues" evidence="1">
    <location>
        <begin position="177"/>
        <end position="186"/>
    </location>
</feature>
<comment type="caution">
    <text evidence="2">The sequence shown here is derived from an EMBL/GenBank/DDBJ whole genome shotgun (WGS) entry which is preliminary data.</text>
</comment>
<evidence type="ECO:0000256" key="1">
    <source>
        <dbReference type="SAM" id="MobiDB-lite"/>
    </source>
</evidence>
<gene>
    <name evidence="2" type="ORF">R1sor_000272</name>
</gene>
<accession>A0ABD3GVS9</accession>